<organism evidence="3 4">
    <name type="scientific">Chaetops frenatus</name>
    <name type="common">Rufous rock-jumper</name>
    <dbReference type="NCBI Taxonomy" id="221966"/>
    <lineage>
        <taxon>Eukaryota</taxon>
        <taxon>Metazoa</taxon>
        <taxon>Chordata</taxon>
        <taxon>Craniata</taxon>
        <taxon>Vertebrata</taxon>
        <taxon>Euteleostomi</taxon>
        <taxon>Archelosauria</taxon>
        <taxon>Archosauria</taxon>
        <taxon>Dinosauria</taxon>
        <taxon>Saurischia</taxon>
        <taxon>Theropoda</taxon>
        <taxon>Coelurosauria</taxon>
        <taxon>Aves</taxon>
        <taxon>Neognathae</taxon>
        <taxon>Neoaves</taxon>
        <taxon>Telluraves</taxon>
        <taxon>Australaves</taxon>
        <taxon>Passeriformes</taxon>
        <taxon>Picathartidae</taxon>
        <taxon>Chaetops</taxon>
    </lineage>
</organism>
<dbReference type="InterPro" id="IPR017441">
    <property type="entry name" value="Protein_kinase_ATP_BS"/>
</dbReference>
<keyword evidence="1" id="KW-0067">ATP-binding</keyword>
<name>A0A7L3DXM9_9PASS</name>
<feature type="domain" description="Protein kinase" evidence="2">
    <location>
        <begin position="14"/>
        <end position="56"/>
    </location>
</feature>
<evidence type="ECO:0000259" key="2">
    <source>
        <dbReference type="PROSITE" id="PS50011"/>
    </source>
</evidence>
<dbReference type="Proteomes" id="UP000563107">
    <property type="component" value="Unassembled WGS sequence"/>
</dbReference>
<feature type="non-terminal residue" evidence="3">
    <location>
        <position position="56"/>
    </location>
</feature>
<dbReference type="PROSITE" id="PS50011">
    <property type="entry name" value="PROTEIN_KINASE_DOM"/>
    <property type="match status" value="1"/>
</dbReference>
<feature type="non-terminal residue" evidence="3">
    <location>
        <position position="1"/>
    </location>
</feature>
<dbReference type="PROSITE" id="PS00107">
    <property type="entry name" value="PROTEIN_KINASE_ATP"/>
    <property type="match status" value="1"/>
</dbReference>
<dbReference type="SUPFAM" id="SSF56112">
    <property type="entry name" value="Protein kinase-like (PK-like)"/>
    <property type="match status" value="1"/>
</dbReference>
<keyword evidence="3" id="KW-0808">Transferase</keyword>
<dbReference type="AlphaFoldDB" id="A0A7L3DXM9"/>
<proteinExistence type="predicted"/>
<comment type="caution">
    <text evidence="3">The sequence shown here is derived from an EMBL/GenBank/DDBJ whole genome shotgun (WGS) entry which is preliminary data.</text>
</comment>
<gene>
    <name evidence="3" type="primary">Pim1_0</name>
    <name evidence="3" type="ORF">CHAFRE_R11209</name>
</gene>
<sequence>SPAGNAQKGLKEQYQVGSLLGHGGFSSVFMAMRLSDGMPVAIKRVPRERIRHWGEL</sequence>
<evidence type="ECO:0000313" key="4">
    <source>
        <dbReference type="Proteomes" id="UP000563107"/>
    </source>
</evidence>
<reference evidence="3 4" key="1">
    <citation type="submission" date="2019-09" db="EMBL/GenBank/DDBJ databases">
        <title>Bird 10,000 Genomes (B10K) Project - Family phase.</title>
        <authorList>
            <person name="Zhang G."/>
        </authorList>
    </citation>
    <scope>NUCLEOTIDE SEQUENCE [LARGE SCALE GENOMIC DNA]</scope>
    <source>
        <strain evidence="3">B10K-DU-012-41</strain>
    </source>
</reference>
<dbReference type="GO" id="GO:0005524">
    <property type="term" value="F:ATP binding"/>
    <property type="evidence" value="ECO:0007669"/>
    <property type="project" value="UniProtKB-UniRule"/>
</dbReference>
<dbReference type="InterPro" id="IPR000719">
    <property type="entry name" value="Prot_kinase_dom"/>
</dbReference>
<evidence type="ECO:0000313" key="3">
    <source>
        <dbReference type="EMBL" id="NXT60908.1"/>
    </source>
</evidence>
<evidence type="ECO:0000256" key="1">
    <source>
        <dbReference type="PROSITE-ProRule" id="PRU10141"/>
    </source>
</evidence>
<feature type="binding site" evidence="1">
    <location>
        <position position="43"/>
    </location>
    <ligand>
        <name>ATP</name>
        <dbReference type="ChEBI" id="CHEBI:30616"/>
    </ligand>
</feature>
<dbReference type="InterPro" id="IPR011009">
    <property type="entry name" value="Kinase-like_dom_sf"/>
</dbReference>
<dbReference type="Gene3D" id="3.30.200.20">
    <property type="entry name" value="Phosphorylase Kinase, domain 1"/>
    <property type="match status" value="1"/>
</dbReference>
<keyword evidence="1" id="KW-0547">Nucleotide-binding</keyword>
<keyword evidence="4" id="KW-1185">Reference proteome</keyword>
<protein>
    <submittedName>
        <fullName evidence="3">PIM1 kinase</fullName>
    </submittedName>
</protein>
<dbReference type="EMBL" id="VZTR01002840">
    <property type="protein sequence ID" value="NXT60908.1"/>
    <property type="molecule type" value="Genomic_DNA"/>
</dbReference>
<dbReference type="GO" id="GO:0004672">
    <property type="term" value="F:protein kinase activity"/>
    <property type="evidence" value="ECO:0007669"/>
    <property type="project" value="InterPro"/>
</dbReference>
<keyword evidence="3" id="KW-0418">Kinase</keyword>
<accession>A0A7L3DXM9</accession>